<feature type="domain" description="Type VII secretion system protein EccE" evidence="8">
    <location>
        <begin position="213"/>
        <end position="306"/>
    </location>
</feature>
<comment type="caution">
    <text evidence="9">The sequence shown here is derived from an EMBL/GenBank/DDBJ whole genome shotgun (WGS) entry which is preliminary data.</text>
</comment>
<evidence type="ECO:0000313" key="10">
    <source>
        <dbReference type="Proteomes" id="UP001500839"/>
    </source>
</evidence>
<evidence type="ECO:0000256" key="1">
    <source>
        <dbReference type="ARBA" id="ARBA00004236"/>
    </source>
</evidence>
<dbReference type="InterPro" id="IPR050051">
    <property type="entry name" value="EccE_dom"/>
</dbReference>
<keyword evidence="4" id="KW-0812">Transmembrane</keyword>
<evidence type="ECO:0000256" key="6">
    <source>
        <dbReference type="ARBA" id="ARBA00023136"/>
    </source>
</evidence>
<protein>
    <submittedName>
        <fullName evidence="9">Type VII secretion protein EccE</fullName>
    </submittedName>
</protein>
<keyword evidence="3" id="KW-1003">Cell membrane</keyword>
<evidence type="ECO:0000256" key="2">
    <source>
        <dbReference type="ARBA" id="ARBA00007759"/>
    </source>
</evidence>
<dbReference type="Pfam" id="PF11203">
    <property type="entry name" value="EccE"/>
    <property type="match status" value="1"/>
</dbReference>
<dbReference type="NCBIfam" id="TIGR03923">
    <property type="entry name" value="T7SS_EccE"/>
    <property type="match status" value="1"/>
</dbReference>
<organism evidence="9 10">
    <name type="scientific">Tomitella cavernea</name>
    <dbReference type="NCBI Taxonomy" id="1387982"/>
    <lineage>
        <taxon>Bacteria</taxon>
        <taxon>Bacillati</taxon>
        <taxon>Actinomycetota</taxon>
        <taxon>Actinomycetes</taxon>
        <taxon>Mycobacteriales</taxon>
        <taxon>Tomitella</taxon>
    </lineage>
</organism>
<accession>A0ABP9CW58</accession>
<evidence type="ECO:0000256" key="3">
    <source>
        <dbReference type="ARBA" id="ARBA00022475"/>
    </source>
</evidence>
<sequence>MGARPVTIIMVAEIVGVTAALALSAVGSVVPIAVAAGLLAALGAVAPVRGRSLVGGAALRSRHLLQYRGHLATAPPGPALRSDGCDGASGGRGAGWRTRGGAKVREDVPLGPDGARALAVPPATGFRWDADELICAMQVSDPVGAVTMIASGRAAQRRGGTAAAVSPGLLAPLLDQFDIRLSGIDIHTRSVRTAGPAAAAAAHTRLVGRLPTAVRRDTVVVVRLDPRLCPAAVARRGGAGDRAGERGAVRAAGVAAARIVRAIDRAGLAATMLTAAELDGAVHRFTCDDGPGRPMPRWDHLVTGGAGGAARRTHTAFALPAEVPGDGAHPWDGAWEQPCAMSVLSVRVGRARSSGRVRVGTLIRYVSDAPTPTPAPRASGARRLDGGQLDALRATCPRGDSRFDMLAEPAEVLLSTAHLLTIPVAGHGQLVGGDASGRAVLAALAGPWIRTMEVAGRPYVARQVVLRALATGARILVVTDRPGEWRHLETEIADPSALRVVAGTSTGSGVTTGPTGMLRAATMRRYGVVVVDCLHSSGPLPRVPADATVIRVVPLGMAGPVDADAQVRQDPDDPNTLHVLVHGTASTVSVVSIPDEARLIGWPQ</sequence>
<reference evidence="10" key="1">
    <citation type="journal article" date="2019" name="Int. J. Syst. Evol. Microbiol.">
        <title>The Global Catalogue of Microorganisms (GCM) 10K type strain sequencing project: providing services to taxonomists for standard genome sequencing and annotation.</title>
        <authorList>
            <consortium name="The Broad Institute Genomics Platform"/>
            <consortium name="The Broad Institute Genome Sequencing Center for Infectious Disease"/>
            <person name="Wu L."/>
            <person name="Ma J."/>
        </authorList>
    </citation>
    <scope>NUCLEOTIDE SEQUENCE [LARGE SCALE GENOMIC DNA]</scope>
    <source>
        <strain evidence="10">JCM 18542</strain>
    </source>
</reference>
<name>A0ABP9CW58_9ACTN</name>
<keyword evidence="10" id="KW-1185">Reference proteome</keyword>
<comment type="subcellular location">
    <subcellularLocation>
        <location evidence="1">Cell membrane</location>
    </subcellularLocation>
</comment>
<evidence type="ECO:0000313" key="9">
    <source>
        <dbReference type="EMBL" id="GAA4820785.1"/>
    </source>
</evidence>
<keyword evidence="5" id="KW-1133">Transmembrane helix</keyword>
<evidence type="ECO:0000256" key="5">
    <source>
        <dbReference type="ARBA" id="ARBA00022989"/>
    </source>
</evidence>
<dbReference type="InterPro" id="IPR021368">
    <property type="entry name" value="T7SS_EccE"/>
</dbReference>
<dbReference type="EMBL" id="BAABKQ010000001">
    <property type="protein sequence ID" value="GAA4820785.1"/>
    <property type="molecule type" value="Genomic_DNA"/>
</dbReference>
<gene>
    <name evidence="9" type="primary">eccE</name>
    <name evidence="9" type="ORF">GCM10023353_31010</name>
</gene>
<dbReference type="Proteomes" id="UP001500839">
    <property type="component" value="Unassembled WGS sequence"/>
</dbReference>
<dbReference type="RefSeq" id="WP_345602671.1">
    <property type="nucleotide sequence ID" value="NZ_BAABKQ010000001.1"/>
</dbReference>
<feature type="region of interest" description="Disordered" evidence="7">
    <location>
        <begin position="75"/>
        <end position="99"/>
    </location>
</feature>
<comment type="similarity">
    <text evidence="2">Belongs to the EccE family.</text>
</comment>
<keyword evidence="6" id="KW-0472">Membrane</keyword>
<evidence type="ECO:0000256" key="4">
    <source>
        <dbReference type="ARBA" id="ARBA00022692"/>
    </source>
</evidence>
<evidence type="ECO:0000256" key="7">
    <source>
        <dbReference type="SAM" id="MobiDB-lite"/>
    </source>
</evidence>
<proteinExistence type="inferred from homology"/>
<evidence type="ECO:0000259" key="8">
    <source>
        <dbReference type="Pfam" id="PF11203"/>
    </source>
</evidence>